<sequence>MSIIKLADIPTISELYKSGTLHATSAQPGSTAEFNDKIALIRTDITTLKVDAIVNAANKSLLGGGGVDGAIHRAAGGALVRECAKLDGCDTGDAKITSAYELPCKKVIHAVGPVYSTTKKQGKHTTWLQSCYTRSLDLLVENGCGSIAFSAISTGVYGYPSDEAADTALAAVRDWLDEDDARASKVERIVFCSFLEKDEKAYEQTIPKYFPPKSTEQQS</sequence>
<dbReference type="CDD" id="cd02908">
    <property type="entry name" value="Macro_OAADPr_deacetylase"/>
    <property type="match status" value="1"/>
</dbReference>
<proteinExistence type="predicted"/>
<name>A0A6H0Y257_9PEZI</name>
<dbReference type="Proteomes" id="UP000503462">
    <property type="component" value="Chromosome 4"/>
</dbReference>
<reference evidence="2 3" key="1">
    <citation type="journal article" date="2016" name="Sci. Rep.">
        <title>Peltaster fructicola genome reveals evolution from an invasive phytopathogen to an ectophytic parasite.</title>
        <authorList>
            <person name="Xu C."/>
            <person name="Chen H."/>
            <person name="Gleason M.L."/>
            <person name="Xu J.R."/>
            <person name="Liu H."/>
            <person name="Zhang R."/>
            <person name="Sun G."/>
        </authorList>
    </citation>
    <scope>NUCLEOTIDE SEQUENCE [LARGE SCALE GENOMIC DNA]</scope>
    <source>
        <strain evidence="2 3">LNHT1506</strain>
    </source>
</reference>
<dbReference type="InterPro" id="IPR002589">
    <property type="entry name" value="Macro_dom"/>
</dbReference>
<dbReference type="PROSITE" id="PS51154">
    <property type="entry name" value="MACRO"/>
    <property type="match status" value="1"/>
</dbReference>
<keyword evidence="3" id="KW-1185">Reference proteome</keyword>
<dbReference type="OrthoDB" id="6077599at2759"/>
<dbReference type="EMBL" id="CP051142">
    <property type="protein sequence ID" value="QIX01026.1"/>
    <property type="molecule type" value="Genomic_DNA"/>
</dbReference>
<dbReference type="Pfam" id="PF01661">
    <property type="entry name" value="Macro"/>
    <property type="match status" value="1"/>
</dbReference>
<protein>
    <recommendedName>
        <fullName evidence="1">Macro domain-containing protein</fullName>
    </recommendedName>
</protein>
<dbReference type="SMART" id="SM00506">
    <property type="entry name" value="A1pp"/>
    <property type="match status" value="1"/>
</dbReference>
<feature type="domain" description="Macro" evidence="1">
    <location>
        <begin position="25"/>
        <end position="210"/>
    </location>
</feature>
<dbReference type="Gene3D" id="3.40.220.10">
    <property type="entry name" value="Leucine Aminopeptidase, subunit E, domain 1"/>
    <property type="match status" value="1"/>
</dbReference>
<dbReference type="AlphaFoldDB" id="A0A6H0Y257"/>
<dbReference type="InterPro" id="IPR043472">
    <property type="entry name" value="Macro_dom-like"/>
</dbReference>
<organism evidence="2 3">
    <name type="scientific">Peltaster fructicola</name>
    <dbReference type="NCBI Taxonomy" id="286661"/>
    <lineage>
        <taxon>Eukaryota</taxon>
        <taxon>Fungi</taxon>
        <taxon>Dikarya</taxon>
        <taxon>Ascomycota</taxon>
        <taxon>Pezizomycotina</taxon>
        <taxon>Dothideomycetes</taxon>
        <taxon>Dothideomycetes incertae sedis</taxon>
        <taxon>Peltaster</taxon>
    </lineage>
</organism>
<dbReference type="NCBIfam" id="NF001664">
    <property type="entry name" value="PRK00431.1-6"/>
    <property type="match status" value="1"/>
</dbReference>
<dbReference type="PANTHER" id="PTHR11106">
    <property type="entry name" value="GANGLIOSIDE INDUCED DIFFERENTIATION ASSOCIATED PROTEIN 2-RELATED"/>
    <property type="match status" value="1"/>
</dbReference>
<evidence type="ECO:0000259" key="1">
    <source>
        <dbReference type="PROSITE" id="PS51154"/>
    </source>
</evidence>
<evidence type="ECO:0000313" key="2">
    <source>
        <dbReference type="EMBL" id="QIX01026.1"/>
    </source>
</evidence>
<evidence type="ECO:0000313" key="3">
    <source>
        <dbReference type="Proteomes" id="UP000503462"/>
    </source>
</evidence>
<dbReference type="PANTHER" id="PTHR11106:SF27">
    <property type="entry name" value="MACRO DOMAIN-CONTAINING PROTEIN"/>
    <property type="match status" value="1"/>
</dbReference>
<accession>A0A6H0Y257</accession>
<gene>
    <name evidence="2" type="ORF">AMS68_006543</name>
</gene>
<dbReference type="SUPFAM" id="SSF52949">
    <property type="entry name" value="Macro domain-like"/>
    <property type="match status" value="1"/>
</dbReference>